<reference evidence="7 8" key="1">
    <citation type="submission" date="2024-01" db="EMBL/GenBank/DDBJ databases">
        <title>Genome insights into Plantactinospora sonchi sp. nov.</title>
        <authorList>
            <person name="Wang L."/>
        </authorList>
    </citation>
    <scope>NUCLEOTIDE SEQUENCE [LARGE SCALE GENOMIC DNA]</scope>
    <source>
        <strain evidence="7 8">NEAU-QY2</strain>
    </source>
</reference>
<protein>
    <submittedName>
        <fullName evidence="7">Glycosyltransferase family 2 protein</fullName>
    </submittedName>
</protein>
<feature type="region of interest" description="Disordered" evidence="4">
    <location>
        <begin position="402"/>
        <end position="441"/>
    </location>
</feature>
<feature type="transmembrane region" description="Helical" evidence="5">
    <location>
        <begin position="12"/>
        <end position="33"/>
    </location>
</feature>
<evidence type="ECO:0000256" key="3">
    <source>
        <dbReference type="ARBA" id="ARBA00022679"/>
    </source>
</evidence>
<evidence type="ECO:0000313" key="8">
    <source>
        <dbReference type="Proteomes" id="UP001332243"/>
    </source>
</evidence>
<feature type="transmembrane region" description="Helical" evidence="5">
    <location>
        <begin position="297"/>
        <end position="326"/>
    </location>
</feature>
<dbReference type="Gene3D" id="3.90.550.10">
    <property type="entry name" value="Spore Coat Polysaccharide Biosynthesis Protein SpsA, Chain A"/>
    <property type="match status" value="1"/>
</dbReference>
<proteinExistence type="inferred from homology"/>
<keyword evidence="5" id="KW-0472">Membrane</keyword>
<gene>
    <name evidence="7" type="ORF">V1633_17335</name>
</gene>
<feature type="transmembrane region" description="Helical" evidence="5">
    <location>
        <begin position="332"/>
        <end position="350"/>
    </location>
</feature>
<dbReference type="Pfam" id="PF00535">
    <property type="entry name" value="Glycos_transf_2"/>
    <property type="match status" value="1"/>
</dbReference>
<keyword evidence="8" id="KW-1185">Reference proteome</keyword>
<dbReference type="SUPFAM" id="SSF53448">
    <property type="entry name" value="Nucleotide-diphospho-sugar transferases"/>
    <property type="match status" value="1"/>
</dbReference>
<dbReference type="InterPro" id="IPR029044">
    <property type="entry name" value="Nucleotide-diphossugar_trans"/>
</dbReference>
<organism evidence="7 8">
    <name type="scientific">Plantactinospora sonchi</name>
    <dbReference type="NCBI Taxonomy" id="1544735"/>
    <lineage>
        <taxon>Bacteria</taxon>
        <taxon>Bacillati</taxon>
        <taxon>Actinomycetota</taxon>
        <taxon>Actinomycetes</taxon>
        <taxon>Micromonosporales</taxon>
        <taxon>Micromonosporaceae</taxon>
        <taxon>Plantactinospora</taxon>
    </lineage>
</organism>
<keyword evidence="2" id="KW-0328">Glycosyltransferase</keyword>
<evidence type="ECO:0000256" key="2">
    <source>
        <dbReference type="ARBA" id="ARBA00022676"/>
    </source>
</evidence>
<evidence type="ECO:0000256" key="1">
    <source>
        <dbReference type="ARBA" id="ARBA00006739"/>
    </source>
</evidence>
<evidence type="ECO:0000256" key="4">
    <source>
        <dbReference type="SAM" id="MobiDB-lite"/>
    </source>
</evidence>
<dbReference type="EMBL" id="JAZGQK010000013">
    <property type="protein sequence ID" value="MEE6260254.1"/>
    <property type="molecule type" value="Genomic_DNA"/>
</dbReference>
<dbReference type="CDD" id="cd06423">
    <property type="entry name" value="CESA_like"/>
    <property type="match status" value="1"/>
</dbReference>
<evidence type="ECO:0000259" key="6">
    <source>
        <dbReference type="Pfam" id="PF00535"/>
    </source>
</evidence>
<evidence type="ECO:0000256" key="5">
    <source>
        <dbReference type="SAM" id="Phobius"/>
    </source>
</evidence>
<dbReference type="InterPro" id="IPR001173">
    <property type="entry name" value="Glyco_trans_2-like"/>
</dbReference>
<comment type="caution">
    <text evidence="7">The sequence shown here is derived from an EMBL/GenBank/DDBJ whole genome shotgun (WGS) entry which is preliminary data.</text>
</comment>
<dbReference type="PANTHER" id="PTHR43630:SF1">
    <property type="entry name" value="POLY-BETA-1,6-N-ACETYL-D-GLUCOSAMINE SYNTHASE"/>
    <property type="match status" value="1"/>
</dbReference>
<feature type="compositionally biased region" description="Low complexity" evidence="4">
    <location>
        <begin position="402"/>
        <end position="411"/>
    </location>
</feature>
<accession>A0ABU7RUS6</accession>
<sequence>MPPPDGSATAMTWLISVALLLGLARLVTQAVCAGRHRRREQARSRTGPRFLDPVTVVVPAHNRAATIAATVRSLVASDYPALDVIVVDDGSTDGTADVVARMRLPGVRVVQQANIGTPAALNTGIRHARTEFLVLTDGDTVFQPDTVYRLVQGFADPSVGAICGRTRVVDRRRPLGRWQHLDQVTGVNLDRRVYDVLRCLPTVAGAVGAFRREALRNAGGVPSDTLAGETDLTMAVLRAGWRVPYEGRAVAWTEAPATPRQLWRQYHRRCHGTLQVVWKHRRAVRERGAGGRLGRRALPYLAVLQVLLPLVAPVVDVFAVHGLFLLPWSPLVLAWLGLLALQVATAGYGLRLDGERLGPLWTLPVQQLLHRQLMCLVVIRSVVSALAGGRRRGHRIDAAALVDPPVGGRPPAAGPRDRGTRWPANRAGYPDRSRVRIDRDG</sequence>
<evidence type="ECO:0000313" key="7">
    <source>
        <dbReference type="EMBL" id="MEE6260254.1"/>
    </source>
</evidence>
<comment type="similarity">
    <text evidence="1">Belongs to the glycosyltransferase 2 family.</text>
</comment>
<keyword evidence="3" id="KW-0808">Transferase</keyword>
<feature type="compositionally biased region" description="Basic and acidic residues" evidence="4">
    <location>
        <begin position="429"/>
        <end position="441"/>
    </location>
</feature>
<name>A0ABU7RUS6_9ACTN</name>
<feature type="domain" description="Glycosyltransferase 2-like" evidence="6">
    <location>
        <begin position="55"/>
        <end position="216"/>
    </location>
</feature>
<keyword evidence="5" id="KW-1133">Transmembrane helix</keyword>
<dbReference type="Proteomes" id="UP001332243">
    <property type="component" value="Unassembled WGS sequence"/>
</dbReference>
<keyword evidence="5" id="KW-0812">Transmembrane</keyword>
<dbReference type="PANTHER" id="PTHR43630">
    <property type="entry name" value="POLY-BETA-1,6-N-ACETYL-D-GLUCOSAMINE SYNTHASE"/>
    <property type="match status" value="1"/>
</dbReference>